<feature type="compositionally biased region" description="Basic and acidic residues" evidence="1">
    <location>
        <begin position="52"/>
        <end position="62"/>
    </location>
</feature>
<dbReference type="PANTHER" id="PTHR21567">
    <property type="entry name" value="CLASP"/>
    <property type="match status" value="1"/>
</dbReference>
<dbReference type="Gene3D" id="1.25.10.10">
    <property type="entry name" value="Leucine-rich Repeat Variant"/>
    <property type="match status" value="1"/>
</dbReference>
<dbReference type="EMBL" id="OW240916">
    <property type="protein sequence ID" value="CAH2293557.1"/>
    <property type="molecule type" value="Genomic_DNA"/>
</dbReference>
<dbReference type="PANTHER" id="PTHR21567:SF87">
    <property type="entry name" value="CRESCERIN-LIKE PROTEIN CHE-12"/>
    <property type="match status" value="1"/>
</dbReference>
<dbReference type="GO" id="GO:0005929">
    <property type="term" value="C:cilium"/>
    <property type="evidence" value="ECO:0007669"/>
    <property type="project" value="TreeGrafter"/>
</dbReference>
<evidence type="ECO:0000313" key="3">
    <source>
        <dbReference type="Proteomes" id="UP001295444"/>
    </source>
</evidence>
<dbReference type="GO" id="GO:0000226">
    <property type="term" value="P:microtubule cytoskeleton organization"/>
    <property type="evidence" value="ECO:0007669"/>
    <property type="project" value="TreeGrafter"/>
</dbReference>
<dbReference type="GO" id="GO:0008017">
    <property type="term" value="F:microtubule binding"/>
    <property type="evidence" value="ECO:0007669"/>
    <property type="project" value="TreeGrafter"/>
</dbReference>
<feature type="region of interest" description="Disordered" evidence="1">
    <location>
        <begin position="28"/>
        <end position="62"/>
    </location>
</feature>
<dbReference type="InterPro" id="IPR011989">
    <property type="entry name" value="ARM-like"/>
</dbReference>
<accession>A0AAD1W4P3</accession>
<proteinExistence type="predicted"/>
<organism evidence="2 3">
    <name type="scientific">Pelobates cultripes</name>
    <name type="common">Western spadefoot toad</name>
    <dbReference type="NCBI Taxonomy" id="61616"/>
    <lineage>
        <taxon>Eukaryota</taxon>
        <taxon>Metazoa</taxon>
        <taxon>Chordata</taxon>
        <taxon>Craniata</taxon>
        <taxon>Vertebrata</taxon>
        <taxon>Euteleostomi</taxon>
        <taxon>Amphibia</taxon>
        <taxon>Batrachia</taxon>
        <taxon>Anura</taxon>
        <taxon>Pelobatoidea</taxon>
        <taxon>Pelobatidae</taxon>
        <taxon>Pelobates</taxon>
    </lineage>
</organism>
<reference evidence="2" key="1">
    <citation type="submission" date="2022-03" db="EMBL/GenBank/DDBJ databases">
        <authorList>
            <person name="Alioto T."/>
            <person name="Alioto T."/>
            <person name="Gomez Garrido J."/>
        </authorList>
    </citation>
    <scope>NUCLEOTIDE SEQUENCE</scope>
</reference>
<keyword evidence="3" id="KW-1185">Reference proteome</keyword>
<name>A0AAD1W4P3_PELCU</name>
<dbReference type="AlphaFoldDB" id="A0AAD1W4P3"/>
<dbReference type="Proteomes" id="UP001295444">
    <property type="component" value="Chromosome 05"/>
</dbReference>
<dbReference type="GO" id="GO:0005881">
    <property type="term" value="C:cytoplasmic microtubule"/>
    <property type="evidence" value="ECO:0007669"/>
    <property type="project" value="TreeGrafter"/>
</dbReference>
<evidence type="ECO:0000256" key="1">
    <source>
        <dbReference type="SAM" id="MobiDB-lite"/>
    </source>
</evidence>
<gene>
    <name evidence="2" type="ORF">PECUL_23A025953</name>
</gene>
<protein>
    <submittedName>
        <fullName evidence="2">Uncharacterized protein</fullName>
    </submittedName>
</protein>
<sequence>MRKRRDFKVKGIQNGSQVGNVRLKLTKDSMPPCKESRVSITAGDFKPSPPKEPSRRTAPDPKFHKVKMLEQPPPRNASLLKAFKLVSSDEGRQKIEGLNIIQNLSVTKPQLLNANLKDIKEAVNKEVSGIRLDVSVAAINCMESLFCQLKSSTLDDQDECLLGLLHRVKDASHANDASHTKQHSIKQLVVNSIDEEVVSESLSSCKQISGGASASLQILNTDSIIQEKTGETGYTDGSLTKLLSCCDNCECFVVIIRDINHTDIM</sequence>
<evidence type="ECO:0000313" key="2">
    <source>
        <dbReference type="EMBL" id="CAH2293557.1"/>
    </source>
</evidence>